<accession>A0A6L2NPY7</accession>
<comment type="caution">
    <text evidence="2">The sequence shown here is derived from an EMBL/GenBank/DDBJ whole genome shotgun (WGS) entry which is preliminary data.</text>
</comment>
<feature type="region of interest" description="Disordered" evidence="1">
    <location>
        <begin position="120"/>
        <end position="145"/>
    </location>
</feature>
<feature type="region of interest" description="Disordered" evidence="1">
    <location>
        <begin position="1"/>
        <end position="23"/>
    </location>
</feature>
<feature type="region of interest" description="Disordered" evidence="1">
    <location>
        <begin position="79"/>
        <end position="103"/>
    </location>
</feature>
<feature type="compositionally biased region" description="Polar residues" evidence="1">
    <location>
        <begin position="45"/>
        <end position="58"/>
    </location>
</feature>
<evidence type="ECO:0000313" key="2">
    <source>
        <dbReference type="EMBL" id="GEU87677.1"/>
    </source>
</evidence>
<evidence type="ECO:0000256" key="1">
    <source>
        <dbReference type="SAM" id="MobiDB-lite"/>
    </source>
</evidence>
<dbReference type="EMBL" id="BKCJ010009591">
    <property type="protein sequence ID" value="GEU87677.1"/>
    <property type="molecule type" value="Genomic_DNA"/>
</dbReference>
<organism evidence="2">
    <name type="scientific">Tanacetum cinerariifolium</name>
    <name type="common">Dalmatian daisy</name>
    <name type="synonym">Chrysanthemum cinerariifolium</name>
    <dbReference type="NCBI Taxonomy" id="118510"/>
    <lineage>
        <taxon>Eukaryota</taxon>
        <taxon>Viridiplantae</taxon>
        <taxon>Streptophyta</taxon>
        <taxon>Embryophyta</taxon>
        <taxon>Tracheophyta</taxon>
        <taxon>Spermatophyta</taxon>
        <taxon>Magnoliopsida</taxon>
        <taxon>eudicotyledons</taxon>
        <taxon>Gunneridae</taxon>
        <taxon>Pentapetalae</taxon>
        <taxon>asterids</taxon>
        <taxon>campanulids</taxon>
        <taxon>Asterales</taxon>
        <taxon>Asteraceae</taxon>
        <taxon>Asteroideae</taxon>
        <taxon>Anthemideae</taxon>
        <taxon>Anthemidinae</taxon>
        <taxon>Tanacetum</taxon>
    </lineage>
</organism>
<gene>
    <name evidence="2" type="ORF">Tci_059655</name>
</gene>
<dbReference type="AlphaFoldDB" id="A0A6L2NPY7"/>
<sequence length="169" mass="18756">MNEYKGRMPTKIELTRERSQQGVSNDVLVAVSSSLRLLKPKSDQSKSTAAPSSSKIATSAKYTTWTIADIRLRPSVSSIPEDLHMDDDTAPDEQVHSYDDEDIENAYIPKVNLQRDWWKPLEEDTPVTPEPTRSIPSSDLPVPTNNWASALASTYTPLPENSLLAQTGD</sequence>
<proteinExistence type="predicted"/>
<feature type="compositionally biased region" description="Basic and acidic residues" evidence="1">
    <location>
        <begin position="81"/>
        <end position="98"/>
    </location>
</feature>
<name>A0A6L2NPY7_TANCI</name>
<feature type="region of interest" description="Disordered" evidence="1">
    <location>
        <begin position="39"/>
        <end position="58"/>
    </location>
</feature>
<reference evidence="2" key="1">
    <citation type="journal article" date="2019" name="Sci. Rep.">
        <title>Draft genome of Tanacetum cinerariifolium, the natural source of mosquito coil.</title>
        <authorList>
            <person name="Yamashiro T."/>
            <person name="Shiraishi A."/>
            <person name="Satake H."/>
            <person name="Nakayama K."/>
        </authorList>
    </citation>
    <scope>NUCLEOTIDE SEQUENCE</scope>
</reference>
<protein>
    <submittedName>
        <fullName evidence="2">Uncharacterized protein</fullName>
    </submittedName>
</protein>